<accession>A0ABS2PZV6</accession>
<gene>
    <name evidence="1" type="ORF">JOD45_001782</name>
</gene>
<reference evidence="1 2" key="1">
    <citation type="submission" date="2021-01" db="EMBL/GenBank/DDBJ databases">
        <title>Genomic Encyclopedia of Type Strains, Phase IV (KMG-IV): sequencing the most valuable type-strain genomes for metagenomic binning, comparative biology and taxonomic classification.</title>
        <authorList>
            <person name="Goeker M."/>
        </authorList>
    </citation>
    <scope>NUCLEOTIDE SEQUENCE [LARGE SCALE GENOMIC DNA]</scope>
    <source>
        <strain evidence="1 2">DSM 28236</strain>
    </source>
</reference>
<name>A0ABS2PZV6_9BACL</name>
<dbReference type="RefSeq" id="WP_205003502.1">
    <property type="nucleotide sequence ID" value="NZ_JAFBER010000010.1"/>
</dbReference>
<evidence type="ECO:0000313" key="2">
    <source>
        <dbReference type="Proteomes" id="UP000808914"/>
    </source>
</evidence>
<proteinExistence type="predicted"/>
<keyword evidence="2" id="KW-1185">Reference proteome</keyword>
<dbReference type="EMBL" id="JAFBER010000010">
    <property type="protein sequence ID" value="MBM7645564.1"/>
    <property type="molecule type" value="Genomic_DNA"/>
</dbReference>
<protein>
    <submittedName>
        <fullName evidence="1">Uncharacterized protein</fullName>
    </submittedName>
</protein>
<sequence>MAATSRRLPVSQLIILTYKENLPIGEPGGEDRGLVALILSTFNWLQRREGSKPSFLDGSQAKMALWI</sequence>
<evidence type="ECO:0000313" key="1">
    <source>
        <dbReference type="EMBL" id="MBM7645564.1"/>
    </source>
</evidence>
<dbReference type="Proteomes" id="UP000808914">
    <property type="component" value="Unassembled WGS sequence"/>
</dbReference>
<organism evidence="1 2">
    <name type="scientific">Scopulibacillus daqui</name>
    <dbReference type="NCBI Taxonomy" id="1469162"/>
    <lineage>
        <taxon>Bacteria</taxon>
        <taxon>Bacillati</taxon>
        <taxon>Bacillota</taxon>
        <taxon>Bacilli</taxon>
        <taxon>Bacillales</taxon>
        <taxon>Sporolactobacillaceae</taxon>
        <taxon>Scopulibacillus</taxon>
    </lineage>
</organism>
<comment type="caution">
    <text evidence="1">The sequence shown here is derived from an EMBL/GenBank/DDBJ whole genome shotgun (WGS) entry which is preliminary data.</text>
</comment>